<dbReference type="InterPro" id="IPR050463">
    <property type="entry name" value="Gfo/Idh/MocA_oxidrdct_glycsds"/>
</dbReference>
<evidence type="ECO:0000313" key="3">
    <source>
        <dbReference type="Proteomes" id="UP000281547"/>
    </source>
</evidence>
<dbReference type="AlphaFoldDB" id="A0A433X8A8"/>
<proteinExistence type="predicted"/>
<dbReference type="InterPro" id="IPR000683">
    <property type="entry name" value="Gfo/Idh/MocA-like_OxRdtase_N"/>
</dbReference>
<evidence type="ECO:0000259" key="1">
    <source>
        <dbReference type="Pfam" id="PF01408"/>
    </source>
</evidence>
<protein>
    <submittedName>
        <fullName evidence="2">Gfo/Idh/MocA family oxidoreductase</fullName>
    </submittedName>
</protein>
<feature type="domain" description="Gfo/Idh/MocA-like oxidoreductase N-terminal" evidence="1">
    <location>
        <begin position="5"/>
        <end position="115"/>
    </location>
</feature>
<dbReference type="PANTHER" id="PTHR43818">
    <property type="entry name" value="BCDNA.GH03377"/>
    <property type="match status" value="1"/>
</dbReference>
<comment type="caution">
    <text evidence="2">The sequence shown here is derived from an EMBL/GenBank/DDBJ whole genome shotgun (WGS) entry which is preliminary data.</text>
</comment>
<gene>
    <name evidence="2" type="ORF">EMQ25_13280</name>
</gene>
<dbReference type="Gene3D" id="3.30.360.10">
    <property type="entry name" value="Dihydrodipicolinate Reductase, domain 2"/>
    <property type="match status" value="1"/>
</dbReference>
<reference evidence="2 3" key="1">
    <citation type="journal article" date="2016" name="Int. J. Syst. Evol. Microbiol.">
        <title>Arsenicitalea aurantiaca gen. nov., sp. nov., a new member of the family Hyphomicrobiaceae, isolated from high-arsenic sediment.</title>
        <authorList>
            <person name="Mu Y."/>
            <person name="Zhou L."/>
            <person name="Zeng X.C."/>
            <person name="Liu L."/>
            <person name="Pan Y."/>
            <person name="Chen X."/>
            <person name="Wang J."/>
            <person name="Li S."/>
            <person name="Li W.J."/>
            <person name="Wang Y."/>
        </authorList>
    </citation>
    <scope>NUCLEOTIDE SEQUENCE [LARGE SCALE GENOMIC DNA]</scope>
    <source>
        <strain evidence="2 3">42-50</strain>
    </source>
</reference>
<dbReference type="OrthoDB" id="9813657at2"/>
<name>A0A433X8A8_9HYPH</name>
<organism evidence="2 3">
    <name type="scientific">Arsenicitalea aurantiaca</name>
    <dbReference type="NCBI Taxonomy" id="1783274"/>
    <lineage>
        <taxon>Bacteria</taxon>
        <taxon>Pseudomonadati</taxon>
        <taxon>Pseudomonadota</taxon>
        <taxon>Alphaproteobacteria</taxon>
        <taxon>Hyphomicrobiales</taxon>
        <taxon>Devosiaceae</taxon>
        <taxon>Arsenicitalea</taxon>
    </lineage>
</organism>
<sequence>MDKRSIAIIGIGKIARDQHIPVIGKSDRFELAATVSQRGIAEASLPVFRSAAELYREMPEIDIVAICTPPGPRHLLVREALDAGKHVLMEKPPTQTLSEFEDLVRHGEARGLVLFQTWHSQYNDAVERTREILAEEGVRSVRIDWRESVRKWHPGQDWVWAPGGFGVCDPGINALSIFTRIMPMPVFVEHAQMAVPANRQTPVDVEIGFRTADAHGPALSAHFNWLEEDGEVWTIAIETGTGRQLSLERGGTVLKIDGETRVAAPSEEYERIYERFAELLDTGRSDVDGTPLRLLADAFMMAERVEAEPFDW</sequence>
<evidence type="ECO:0000313" key="2">
    <source>
        <dbReference type="EMBL" id="RUT30280.1"/>
    </source>
</evidence>
<dbReference type="Proteomes" id="UP000281547">
    <property type="component" value="Unassembled WGS sequence"/>
</dbReference>
<dbReference type="InterPro" id="IPR036291">
    <property type="entry name" value="NAD(P)-bd_dom_sf"/>
</dbReference>
<dbReference type="PANTHER" id="PTHR43818:SF7">
    <property type="entry name" value="DEHYDROGENASE"/>
    <property type="match status" value="1"/>
</dbReference>
<dbReference type="GO" id="GO:0000166">
    <property type="term" value="F:nucleotide binding"/>
    <property type="evidence" value="ECO:0007669"/>
    <property type="project" value="InterPro"/>
</dbReference>
<dbReference type="EMBL" id="RZNJ01000004">
    <property type="protein sequence ID" value="RUT30280.1"/>
    <property type="molecule type" value="Genomic_DNA"/>
</dbReference>
<dbReference type="SUPFAM" id="SSF51735">
    <property type="entry name" value="NAD(P)-binding Rossmann-fold domains"/>
    <property type="match status" value="1"/>
</dbReference>
<dbReference type="RefSeq" id="WP_127189061.1">
    <property type="nucleotide sequence ID" value="NZ_RZNJ01000004.1"/>
</dbReference>
<keyword evidence="3" id="KW-1185">Reference proteome</keyword>
<dbReference type="Pfam" id="PF01408">
    <property type="entry name" value="GFO_IDH_MocA"/>
    <property type="match status" value="1"/>
</dbReference>
<dbReference type="Gene3D" id="3.40.50.720">
    <property type="entry name" value="NAD(P)-binding Rossmann-like Domain"/>
    <property type="match status" value="1"/>
</dbReference>
<accession>A0A433X8A8</accession>